<feature type="domain" description="Beta-lactamase-related" evidence="3">
    <location>
        <begin position="44"/>
        <end position="347"/>
    </location>
</feature>
<evidence type="ECO:0000259" key="3">
    <source>
        <dbReference type="Pfam" id="PF00144"/>
    </source>
</evidence>
<dbReference type="Pfam" id="PF00144">
    <property type="entry name" value="Beta-lactamase"/>
    <property type="match status" value="1"/>
</dbReference>
<dbReference type="SUPFAM" id="SSF56601">
    <property type="entry name" value="beta-lactamase/transpeptidase-like"/>
    <property type="match status" value="1"/>
</dbReference>
<evidence type="ECO:0000256" key="1">
    <source>
        <dbReference type="ARBA" id="ARBA00038473"/>
    </source>
</evidence>
<dbReference type="InterPro" id="IPR012338">
    <property type="entry name" value="Beta-lactam/transpept-like"/>
</dbReference>
<feature type="signal peptide" evidence="2">
    <location>
        <begin position="1"/>
        <end position="25"/>
    </location>
</feature>
<keyword evidence="2" id="KW-0732">Signal</keyword>
<dbReference type="PANTHER" id="PTHR22935">
    <property type="entry name" value="PENICILLIN-BINDING PROTEIN"/>
    <property type="match status" value="1"/>
</dbReference>
<dbReference type="EMBL" id="LR824643">
    <property type="protein sequence ID" value="CAD0325815.1"/>
    <property type="molecule type" value="Genomic_DNA"/>
</dbReference>
<evidence type="ECO:0000256" key="2">
    <source>
        <dbReference type="SAM" id="SignalP"/>
    </source>
</evidence>
<evidence type="ECO:0000313" key="5">
    <source>
        <dbReference type="EMBL" id="CAD1791434.1"/>
    </source>
</evidence>
<dbReference type="InterPro" id="IPR001466">
    <property type="entry name" value="Beta-lactam-related"/>
</dbReference>
<dbReference type="Gene3D" id="3.40.710.10">
    <property type="entry name" value="DD-peptidase/beta-lactamase superfamily"/>
    <property type="match status" value="1"/>
</dbReference>
<name>A0A7U7DC45_XANCJ</name>
<organism evidence="4">
    <name type="scientific">Xanthomonas campestris pv. juglandis</name>
    <name type="common">Xanthomonas arboricola pv. juglandis</name>
    <dbReference type="NCBI Taxonomy" id="195709"/>
    <lineage>
        <taxon>Bacteria</taxon>
        <taxon>Pseudomonadati</taxon>
        <taxon>Pseudomonadota</taxon>
        <taxon>Gammaproteobacteria</taxon>
        <taxon>Lysobacterales</taxon>
        <taxon>Lysobacteraceae</taxon>
        <taxon>Xanthomonas</taxon>
    </lineage>
</organism>
<dbReference type="EMBL" id="LR861807">
    <property type="protein sequence ID" value="CAD1791434.1"/>
    <property type="molecule type" value="Genomic_DNA"/>
</dbReference>
<reference evidence="4 6" key="1">
    <citation type="submission" date="2020-07" db="EMBL/GenBank/DDBJ databases">
        <authorList>
            <person name="Teixeira M."/>
        </authorList>
    </citation>
    <scope>NUCLEOTIDE SEQUENCE</scope>
    <source>
        <strain evidence="5">3</strain>
        <strain evidence="4">Xanthomonas arboricola pv. juglandis CPBF 427</strain>
    </source>
</reference>
<evidence type="ECO:0000313" key="6">
    <source>
        <dbReference type="Proteomes" id="UP000514411"/>
    </source>
</evidence>
<accession>A0A7U7DC45</accession>
<gene>
    <name evidence="5" type="ORF">XSP_001920</name>
    <name evidence="4" type="ORF">XSP_001936</name>
</gene>
<dbReference type="OrthoDB" id="9799367at2"/>
<feature type="chain" id="PRO_5039824617" evidence="2">
    <location>
        <begin position="26"/>
        <end position="369"/>
    </location>
</feature>
<dbReference type="Proteomes" id="UP000514411">
    <property type="component" value="Chromosome"/>
</dbReference>
<protein>
    <submittedName>
        <fullName evidence="4">Beta-lactamase family protein</fullName>
    </submittedName>
</protein>
<dbReference type="PANTHER" id="PTHR22935:SF95">
    <property type="entry name" value="BETA-LACTAMASE-LIKE 1-RELATED"/>
    <property type="match status" value="1"/>
</dbReference>
<dbReference type="RefSeq" id="WP_080995423.1">
    <property type="nucleotide sequence ID" value="NZ_LR861807.1"/>
</dbReference>
<evidence type="ECO:0000313" key="4">
    <source>
        <dbReference type="EMBL" id="CAD0325815.1"/>
    </source>
</evidence>
<sequence length="369" mass="39737">MVASIKRRTVLAAALSVALPMRSFAKPGIEAASVSSALRRRVAEEKQGTGAVLGVVRAGELKTFHYGTVGLGKLQQPNDRSVFQIASLTKIFTALLLADCVQRGEVNLVDPLSMYIAVPPATFDGNEITLLDLATHTSGLPLRPSSRTGLSQDNPYAGYTESDLCADLGRVRLTRLPGSSFEYSNFDYALLGCALSQRLGKTYADLLRARILEPLRMDETTLTLSTAMQHREIWGYDADFHSAQPWEFGALAPAGGLFSTVKDLSKFMTLWTNKESGPLSRAASMMLTVDRPGDNTDTRMGIGWRKVHPDGQSIAWSNGNGGGVRSFMGFNADTRVAAIAFINKTSGFGVDDIALGMLAPAGSHVPPFF</sequence>
<comment type="similarity">
    <text evidence="1">Belongs to the beta-lactamase family.</text>
</comment>
<proteinExistence type="inferred from homology"/>
<dbReference type="InterPro" id="IPR051478">
    <property type="entry name" value="Beta-lactamase-like_AB/R"/>
</dbReference>
<dbReference type="AlphaFoldDB" id="A0A7U7DC45"/>